<feature type="transmembrane region" description="Helical" evidence="4">
    <location>
        <begin position="7"/>
        <end position="26"/>
    </location>
</feature>
<evidence type="ECO:0000256" key="3">
    <source>
        <dbReference type="ARBA" id="ARBA00023180"/>
    </source>
</evidence>
<evidence type="ECO:0000313" key="6">
    <source>
        <dbReference type="EMBL" id="KAK9918070.1"/>
    </source>
</evidence>
<reference evidence="6 7" key="1">
    <citation type="journal article" date="2024" name="Nat. Commun.">
        <title>Phylogenomics reveals the evolutionary origins of lichenization in chlorophyte algae.</title>
        <authorList>
            <person name="Puginier C."/>
            <person name="Libourel C."/>
            <person name="Otte J."/>
            <person name="Skaloud P."/>
            <person name="Haon M."/>
            <person name="Grisel S."/>
            <person name="Petersen M."/>
            <person name="Berrin J.G."/>
            <person name="Delaux P.M."/>
            <person name="Dal Grande F."/>
            <person name="Keller J."/>
        </authorList>
    </citation>
    <scope>NUCLEOTIDE SEQUENCE [LARGE SCALE GENOMIC DNA]</scope>
    <source>
        <strain evidence="6 7">SAG 216-7</strain>
    </source>
</reference>
<proteinExistence type="predicted"/>
<feature type="domain" description="Glycosyltransferase 61 catalytic" evidence="5">
    <location>
        <begin position="255"/>
        <end position="406"/>
    </location>
</feature>
<evidence type="ECO:0000256" key="1">
    <source>
        <dbReference type="ARBA" id="ARBA00022676"/>
    </source>
</evidence>
<organism evidence="6 7">
    <name type="scientific">Coccomyxa subellipsoidea</name>
    <dbReference type="NCBI Taxonomy" id="248742"/>
    <lineage>
        <taxon>Eukaryota</taxon>
        <taxon>Viridiplantae</taxon>
        <taxon>Chlorophyta</taxon>
        <taxon>core chlorophytes</taxon>
        <taxon>Trebouxiophyceae</taxon>
        <taxon>Trebouxiophyceae incertae sedis</taxon>
        <taxon>Coccomyxaceae</taxon>
        <taxon>Coccomyxa</taxon>
    </lineage>
</organism>
<keyword evidence="3" id="KW-0325">Glycoprotein</keyword>
<protein>
    <recommendedName>
        <fullName evidence="5">Glycosyltransferase 61 catalytic domain-containing protein</fullName>
    </recommendedName>
</protein>
<dbReference type="InterPro" id="IPR049625">
    <property type="entry name" value="Glyco_transf_61_cat"/>
</dbReference>
<keyword evidence="2" id="KW-0808">Transferase</keyword>
<keyword evidence="4" id="KW-1133">Transmembrane helix</keyword>
<keyword evidence="1" id="KW-0328">Glycosyltransferase</keyword>
<keyword evidence="4" id="KW-0812">Transmembrane</keyword>
<name>A0ABR2Z337_9CHLO</name>
<dbReference type="PANTHER" id="PTHR20961:SF136">
    <property type="entry name" value="PROTEIN O-GLCNAC TRANSFERASE"/>
    <property type="match status" value="1"/>
</dbReference>
<keyword evidence="4" id="KW-0472">Membrane</keyword>
<dbReference type="InterPro" id="IPR007657">
    <property type="entry name" value="Glycosyltransferase_61"/>
</dbReference>
<sequence length="513" mass="59050">MPWGKQLLTWCLFPSLIIVVAVVFPWTQSTQGVWYDWGGANRGAGRRVGVANGVFPAGCKWRDVQHDGAEKEFWAVEGYEYWDEVRQRWTSKRPPGCIVQGFAGSEGWATKRLGSPRTEVDCTVTHCIYKNLWYNNGRFFLLVDGPDAVEGWQMTRNQDLNVLHVDNATAFVDNLEWRVVTNDTLLFDFVYFLHPTAIGHWGEMMFPLFSILKREPQFQWPPAQFVLLHLKKVHLLEWARAVIATTLGVLPSRALPPLMMQQEVDSVWDQILSPLEGFGQREWVCFERALVVRDMFLGGERTFLSQEDARAFRSMIYAQYGLPPPTKRSVPRLITFQRKRANRRVVNEEQLISLLKEYGQVQVVEFNASTPFEEQLRTMAATGVFISVHTSNLANAPFLQPGSAVIEILQRNWIWDNLDRSFQIQTAKMGDIHHYAWRARFRNQTIYINKRDGERFGDWEPLQCSTEDCVEAHTNVDVIVNLDEFRALLDNRLPLVFGGASLDEAALLWPPIE</sequence>
<keyword evidence="7" id="KW-1185">Reference proteome</keyword>
<evidence type="ECO:0000256" key="2">
    <source>
        <dbReference type="ARBA" id="ARBA00022679"/>
    </source>
</evidence>
<evidence type="ECO:0000313" key="7">
    <source>
        <dbReference type="Proteomes" id="UP001491310"/>
    </source>
</evidence>
<comment type="caution">
    <text evidence="6">The sequence shown here is derived from an EMBL/GenBank/DDBJ whole genome shotgun (WGS) entry which is preliminary data.</text>
</comment>
<dbReference type="Proteomes" id="UP001491310">
    <property type="component" value="Unassembled WGS sequence"/>
</dbReference>
<dbReference type="PANTHER" id="PTHR20961">
    <property type="entry name" value="GLYCOSYLTRANSFERASE"/>
    <property type="match status" value="1"/>
</dbReference>
<dbReference type="Pfam" id="PF04577">
    <property type="entry name" value="Glyco_transf_61"/>
    <property type="match status" value="1"/>
</dbReference>
<evidence type="ECO:0000259" key="5">
    <source>
        <dbReference type="Pfam" id="PF04577"/>
    </source>
</evidence>
<gene>
    <name evidence="6" type="ORF">WJX75_000931</name>
</gene>
<accession>A0ABR2Z337</accession>
<dbReference type="EMBL" id="JALJOT010000001">
    <property type="protein sequence ID" value="KAK9918070.1"/>
    <property type="molecule type" value="Genomic_DNA"/>
</dbReference>
<evidence type="ECO:0000256" key="4">
    <source>
        <dbReference type="SAM" id="Phobius"/>
    </source>
</evidence>